<dbReference type="Proteomes" id="UP001212152">
    <property type="component" value="Unassembled WGS sequence"/>
</dbReference>
<feature type="domain" description="NTF2" evidence="1">
    <location>
        <begin position="159"/>
        <end position="186"/>
    </location>
</feature>
<evidence type="ECO:0000313" key="3">
    <source>
        <dbReference type="Proteomes" id="UP001212152"/>
    </source>
</evidence>
<keyword evidence="3" id="KW-1185">Reference proteome</keyword>
<sequence length="186" mass="20589">MLEDIARSLGSAEVLQRCDEQLAEMEGLSGADARRLYLALVSKPDIRPDELDIAEVFQKVFDLRATLKAVLAAYMKEGAVGVTNEASAFARLWDIVFSTCMETFATTWLGKNTSNKRTSRPDVGPSADEWIGYDPTQVGVGGTDCFLDVYDNDGVPNILGGTFLRKYYSVYDFDNKRTGLAKALHW</sequence>
<dbReference type="Gene3D" id="2.40.70.10">
    <property type="entry name" value="Acid Proteases"/>
    <property type="match status" value="1"/>
</dbReference>
<dbReference type="InterPro" id="IPR021109">
    <property type="entry name" value="Peptidase_aspartic_dom_sf"/>
</dbReference>
<evidence type="ECO:0000259" key="1">
    <source>
        <dbReference type="PROSITE" id="PS50177"/>
    </source>
</evidence>
<dbReference type="AlphaFoldDB" id="A0AAD5TKZ7"/>
<accession>A0AAD5TKZ7</accession>
<reference evidence="2" key="1">
    <citation type="submission" date="2020-05" db="EMBL/GenBank/DDBJ databases">
        <title>Phylogenomic resolution of chytrid fungi.</title>
        <authorList>
            <person name="Stajich J.E."/>
            <person name="Amses K."/>
            <person name="Simmons R."/>
            <person name="Seto K."/>
            <person name="Myers J."/>
            <person name="Bonds A."/>
            <person name="Quandt C.A."/>
            <person name="Barry K."/>
            <person name="Liu P."/>
            <person name="Grigoriev I."/>
            <person name="Longcore J.E."/>
            <person name="James T.Y."/>
        </authorList>
    </citation>
    <scope>NUCLEOTIDE SEQUENCE</scope>
    <source>
        <strain evidence="2">JEL0379</strain>
    </source>
</reference>
<proteinExistence type="predicted"/>
<protein>
    <recommendedName>
        <fullName evidence="1">NTF2 domain-containing protein</fullName>
    </recommendedName>
</protein>
<dbReference type="SUPFAM" id="SSF50630">
    <property type="entry name" value="Acid proteases"/>
    <property type="match status" value="1"/>
</dbReference>
<dbReference type="PROSITE" id="PS50177">
    <property type="entry name" value="NTF2_DOMAIN"/>
    <property type="match status" value="1"/>
</dbReference>
<organism evidence="2 3">
    <name type="scientific">Geranomyces variabilis</name>
    <dbReference type="NCBI Taxonomy" id="109894"/>
    <lineage>
        <taxon>Eukaryota</taxon>
        <taxon>Fungi</taxon>
        <taxon>Fungi incertae sedis</taxon>
        <taxon>Chytridiomycota</taxon>
        <taxon>Chytridiomycota incertae sedis</taxon>
        <taxon>Chytridiomycetes</taxon>
        <taxon>Spizellomycetales</taxon>
        <taxon>Powellomycetaceae</taxon>
        <taxon>Geranomyces</taxon>
    </lineage>
</organism>
<gene>
    <name evidence="2" type="ORF">HDU87_002800</name>
</gene>
<comment type="caution">
    <text evidence="2">The sequence shown here is derived from an EMBL/GenBank/DDBJ whole genome shotgun (WGS) entry which is preliminary data.</text>
</comment>
<dbReference type="EMBL" id="JADGJQ010000020">
    <property type="protein sequence ID" value="KAJ3179594.1"/>
    <property type="molecule type" value="Genomic_DNA"/>
</dbReference>
<dbReference type="Pfam" id="PF00026">
    <property type="entry name" value="Asp"/>
    <property type="match status" value="1"/>
</dbReference>
<dbReference type="InterPro" id="IPR033121">
    <property type="entry name" value="PEPTIDASE_A1"/>
</dbReference>
<evidence type="ECO:0000313" key="2">
    <source>
        <dbReference type="EMBL" id="KAJ3179594.1"/>
    </source>
</evidence>
<name>A0AAD5TKZ7_9FUNG</name>
<dbReference type="InterPro" id="IPR018222">
    <property type="entry name" value="Nuclear_transport_factor_2_euk"/>
</dbReference>